<dbReference type="SUPFAM" id="SSF55073">
    <property type="entry name" value="Nucleotide cyclase"/>
    <property type="match status" value="1"/>
</dbReference>
<sequence>MSSELVIERTTSRSRSSSILGSSAAAILPIQEESTSDNDGSVRSIEIDASQDQTSNKPTPPPPPKRLSFAPDPVQYRNARMNFIRTSQRGDTEDGPDQDMTDPSIVPERPTSNIVTAVKRFASYFTSSSNLPSTSDSATPNMSEFTSSDINTRGRRAARTTIFTRGSTTFSVSSTEEAMYQENANGFVTRENPCIKQSHYNAIRWLIGTRTWNYTCNVFIFIMLFGSQIQELWLPKSWDVTCDVVFTLSIVLLSLDVVFQSIVDPLYFSWRCGKEKRRLLPGQRRPYSWLKPLNRFTGCNFAFGSFTFWCDVVGTLTFLNEIEYINPLLRSPIERFVVLSTLGIPLSGLHRVGGLTGGVGNPGMNIVVAVGRAARMGRFIRTTVIVEYAAKFDLCQYFQPHLWLREWRAVRDLKVQKDTRTSLDRSSASTRMPSINNRPSIRTENETEPHQKKFLHDLAKAVGISKDASEDHVRRNLTHSANRSARQIRKKASYYSRDSSSHVGAAMRELTGQRVAIGVIVAMLLNIVFTYKEDDATPVMTMILLHGQTSNARFANNALNIARSSVVPNLFSYKRFNESGLVLSEEYELDSGRTFDHIRMREMLNVTVSSDIAESYGVFDNRLYIKGKAMTELVTTIFILIVWVIAVTAFAGPVMALVVEPIERIVMLLSMLMKDPLGYQNSPQYKSLMEEENLHYSPNWENEVLKGMETSFLMSTILRIGSLMQVGFGSAGTEIIRSGLERGRHKDVLFLNKQGSTVSCIFLFCDIRSFTDATECLQEEVFVFTNKIAAVVHSICHCFGGSANKNIGDAFLVSWILDDRPPEDTENEDSLSSQGLYANSDQADKALLSVVKISIALYHDSYFVDSMSDDKKSKLIAKFRDRPGPLVQMGFGLHAGRAVQGAIGSTKKLDATYISESVERAEYLESNTKKYGVPVLMSDAFYNLLDTTNQYRCRKVDQLLLSNEDDPISGIEDVQDKIESGEKMDIYTYDMGKCMRQHNMAFLDIPGTKTLVFDISALWKQENEDEVSHASSSVNELYSSTSSRRNTFTRTSTRHNRSSVLVVPPRLSNGNSSNVGLEDAAPTPRELELPTGPCHYDEKCWLAPDIKKIRHKYVANGVVFPMFESGLIAFYGSQWDHAQQCFETVLSHMDDGPSKYLLNIISKHNGIPPPDFIGYGLEE</sequence>
<feature type="region of interest" description="Disordered" evidence="1">
    <location>
        <begin position="419"/>
        <end position="449"/>
    </location>
</feature>
<evidence type="ECO:0000313" key="4">
    <source>
        <dbReference type="EMBL" id="KAL3778094.1"/>
    </source>
</evidence>
<keyword evidence="2" id="KW-1133">Transmembrane helix</keyword>
<gene>
    <name evidence="4" type="ORF">ACHAWO_001760</name>
</gene>
<keyword evidence="2" id="KW-0472">Membrane</keyword>
<dbReference type="AlphaFoldDB" id="A0ABD3NRT3"/>
<feature type="transmembrane region" description="Helical" evidence="2">
    <location>
        <begin position="515"/>
        <end position="531"/>
    </location>
</feature>
<evidence type="ECO:0000256" key="1">
    <source>
        <dbReference type="SAM" id="MobiDB-lite"/>
    </source>
</evidence>
<protein>
    <recommendedName>
        <fullName evidence="3">Guanylate cyclase domain-containing protein</fullName>
    </recommendedName>
</protein>
<dbReference type="CDD" id="cd07302">
    <property type="entry name" value="CHD"/>
    <property type="match status" value="1"/>
</dbReference>
<name>A0ABD3NRT3_9STRA</name>
<reference evidence="4 5" key="1">
    <citation type="submission" date="2024-10" db="EMBL/GenBank/DDBJ databases">
        <title>Updated reference genomes for cyclostephanoid diatoms.</title>
        <authorList>
            <person name="Roberts W.R."/>
            <person name="Alverson A.J."/>
        </authorList>
    </citation>
    <scope>NUCLEOTIDE SEQUENCE [LARGE SCALE GENOMIC DNA]</scope>
    <source>
        <strain evidence="4 5">AJA010-31</strain>
    </source>
</reference>
<feature type="compositionally biased region" description="Basic and acidic residues" evidence="1">
    <location>
        <begin position="1"/>
        <end position="11"/>
    </location>
</feature>
<dbReference type="EMBL" id="JALLPJ020001006">
    <property type="protein sequence ID" value="KAL3778094.1"/>
    <property type="molecule type" value="Genomic_DNA"/>
</dbReference>
<dbReference type="Proteomes" id="UP001530400">
    <property type="component" value="Unassembled WGS sequence"/>
</dbReference>
<feature type="region of interest" description="Disordered" evidence="1">
    <location>
        <begin position="1"/>
        <end position="71"/>
    </location>
</feature>
<accession>A0ABD3NRT3</accession>
<feature type="compositionally biased region" description="Low complexity" evidence="1">
    <location>
        <begin position="129"/>
        <end position="139"/>
    </location>
</feature>
<feature type="transmembrane region" description="Helical" evidence="2">
    <location>
        <begin position="633"/>
        <end position="659"/>
    </location>
</feature>
<proteinExistence type="predicted"/>
<dbReference type="InterPro" id="IPR001054">
    <property type="entry name" value="A/G_cyclase"/>
</dbReference>
<dbReference type="PANTHER" id="PTHR43336">
    <property type="entry name" value="OXYGEN SENSOR HISTIDINE KINASE RESPONSE REGULATOR DEVS/DOSS"/>
    <property type="match status" value="1"/>
</dbReference>
<dbReference type="InterPro" id="IPR029787">
    <property type="entry name" value="Nucleotide_cyclase"/>
</dbReference>
<feature type="domain" description="Guanylate cyclase" evidence="3">
    <location>
        <begin position="761"/>
        <end position="925"/>
    </location>
</feature>
<feature type="compositionally biased region" description="Low complexity" evidence="1">
    <location>
        <begin position="13"/>
        <end position="28"/>
    </location>
</feature>
<keyword evidence="5" id="KW-1185">Reference proteome</keyword>
<dbReference type="Gene3D" id="3.30.70.1230">
    <property type="entry name" value="Nucleotide cyclase"/>
    <property type="match status" value="1"/>
</dbReference>
<evidence type="ECO:0000313" key="5">
    <source>
        <dbReference type="Proteomes" id="UP001530400"/>
    </source>
</evidence>
<dbReference type="PANTHER" id="PTHR43336:SF3">
    <property type="entry name" value="GUANYLATE CYCLASE DOMAIN-CONTAINING PROTEIN"/>
    <property type="match status" value="1"/>
</dbReference>
<feature type="compositionally biased region" description="Polar residues" evidence="1">
    <location>
        <begin position="140"/>
        <end position="151"/>
    </location>
</feature>
<evidence type="ECO:0000256" key="2">
    <source>
        <dbReference type="SAM" id="Phobius"/>
    </source>
</evidence>
<feature type="region of interest" description="Disordered" evidence="1">
    <location>
        <begin position="83"/>
        <end position="108"/>
    </location>
</feature>
<dbReference type="Pfam" id="PF00211">
    <property type="entry name" value="Guanylate_cyc"/>
    <property type="match status" value="1"/>
</dbReference>
<feature type="compositionally biased region" description="Polar residues" evidence="1">
    <location>
        <begin position="424"/>
        <end position="440"/>
    </location>
</feature>
<keyword evidence="2" id="KW-0812">Transmembrane</keyword>
<organism evidence="4 5">
    <name type="scientific">Cyclotella atomus</name>
    <dbReference type="NCBI Taxonomy" id="382360"/>
    <lineage>
        <taxon>Eukaryota</taxon>
        <taxon>Sar</taxon>
        <taxon>Stramenopiles</taxon>
        <taxon>Ochrophyta</taxon>
        <taxon>Bacillariophyta</taxon>
        <taxon>Coscinodiscophyceae</taxon>
        <taxon>Thalassiosirophycidae</taxon>
        <taxon>Stephanodiscales</taxon>
        <taxon>Stephanodiscaceae</taxon>
        <taxon>Cyclotella</taxon>
    </lineage>
</organism>
<dbReference type="PROSITE" id="PS50125">
    <property type="entry name" value="GUANYLATE_CYCLASE_2"/>
    <property type="match status" value="1"/>
</dbReference>
<feature type="region of interest" description="Disordered" evidence="1">
    <location>
        <begin position="129"/>
        <end position="151"/>
    </location>
</feature>
<comment type="caution">
    <text evidence="4">The sequence shown here is derived from an EMBL/GenBank/DDBJ whole genome shotgun (WGS) entry which is preliminary data.</text>
</comment>
<evidence type="ECO:0000259" key="3">
    <source>
        <dbReference type="PROSITE" id="PS50125"/>
    </source>
</evidence>